<comment type="caution">
    <text evidence="1">The sequence shown here is derived from an EMBL/GenBank/DDBJ whole genome shotgun (WGS) entry which is preliminary data.</text>
</comment>
<sequence>MDDGWGRGERLAVSMGRLRRRGVNVERSAVGQAVRYEAGRNAYRLSVIVDPMRCIGLEFDLLADDGSVLLGHAVDTDLYDISRPAFAALAVDVESDIVLFIDALAAGRILLRLASPPSLIVPTGEGPRVLRRTRFGTTGGPYRDGMDAAARSGFVPVPP</sequence>
<accession>A0A931DL08</accession>
<gene>
    <name evidence="1" type="ORF">IW256_004752</name>
</gene>
<dbReference type="AlphaFoldDB" id="A0A931DL08"/>
<organism evidence="1 2">
    <name type="scientific">Actinomadura viridis</name>
    <dbReference type="NCBI Taxonomy" id="58110"/>
    <lineage>
        <taxon>Bacteria</taxon>
        <taxon>Bacillati</taxon>
        <taxon>Actinomycetota</taxon>
        <taxon>Actinomycetes</taxon>
        <taxon>Streptosporangiales</taxon>
        <taxon>Thermomonosporaceae</taxon>
        <taxon>Actinomadura</taxon>
    </lineage>
</organism>
<protein>
    <submittedName>
        <fullName evidence="1">Uncharacterized protein</fullName>
    </submittedName>
</protein>
<keyword evidence="2" id="KW-1185">Reference proteome</keyword>
<proteinExistence type="predicted"/>
<evidence type="ECO:0000313" key="2">
    <source>
        <dbReference type="Proteomes" id="UP000614047"/>
    </source>
</evidence>
<dbReference type="EMBL" id="JADOUA010000001">
    <property type="protein sequence ID" value="MBG6090639.1"/>
    <property type="molecule type" value="Genomic_DNA"/>
</dbReference>
<reference evidence="1" key="1">
    <citation type="submission" date="2020-11" db="EMBL/GenBank/DDBJ databases">
        <title>Sequencing the genomes of 1000 actinobacteria strains.</title>
        <authorList>
            <person name="Klenk H.-P."/>
        </authorList>
    </citation>
    <scope>NUCLEOTIDE SEQUENCE</scope>
    <source>
        <strain evidence="1">DSM 43175</strain>
    </source>
</reference>
<dbReference type="Proteomes" id="UP000614047">
    <property type="component" value="Unassembled WGS sequence"/>
</dbReference>
<evidence type="ECO:0000313" key="1">
    <source>
        <dbReference type="EMBL" id="MBG6090639.1"/>
    </source>
</evidence>
<dbReference type="RefSeq" id="WP_197013077.1">
    <property type="nucleotide sequence ID" value="NZ_BAABES010000011.1"/>
</dbReference>
<name>A0A931DL08_9ACTN</name>